<dbReference type="PANTHER" id="PTHR46863">
    <property type="entry name" value="OS09G0572100 PROTEIN"/>
    <property type="match status" value="1"/>
</dbReference>
<evidence type="ECO:0000313" key="3">
    <source>
        <dbReference type="EMBL" id="KAE8684361.1"/>
    </source>
</evidence>
<keyword evidence="4" id="KW-1185">Reference proteome</keyword>
<feature type="domain" description="Protein kinase" evidence="2">
    <location>
        <begin position="97"/>
        <end position="396"/>
    </location>
</feature>
<dbReference type="PANTHER" id="PTHR46863:SF2">
    <property type="entry name" value="LYSM DOMAIN RECEPTOR-LIKE KINASE 3"/>
    <property type="match status" value="1"/>
</dbReference>
<dbReference type="GO" id="GO:0005524">
    <property type="term" value="F:ATP binding"/>
    <property type="evidence" value="ECO:0007669"/>
    <property type="project" value="InterPro"/>
</dbReference>
<dbReference type="InterPro" id="IPR011009">
    <property type="entry name" value="Kinase-like_dom_sf"/>
</dbReference>
<dbReference type="GO" id="GO:0004672">
    <property type="term" value="F:protein kinase activity"/>
    <property type="evidence" value="ECO:0007669"/>
    <property type="project" value="InterPro"/>
</dbReference>
<dbReference type="Gene3D" id="3.30.200.20">
    <property type="entry name" value="Phosphorylase Kinase, domain 1"/>
    <property type="match status" value="1"/>
</dbReference>
<dbReference type="Gene3D" id="1.10.510.10">
    <property type="entry name" value="Transferase(Phosphotransferase) domain 1"/>
    <property type="match status" value="1"/>
</dbReference>
<evidence type="ECO:0000313" key="4">
    <source>
        <dbReference type="Proteomes" id="UP000436088"/>
    </source>
</evidence>
<proteinExistence type="predicted"/>
<evidence type="ECO:0000256" key="1">
    <source>
        <dbReference type="SAM" id="MobiDB-lite"/>
    </source>
</evidence>
<dbReference type="PROSITE" id="PS50011">
    <property type="entry name" value="PROTEIN_KINASE_DOM"/>
    <property type="match status" value="1"/>
</dbReference>
<name>A0A6A2YXR8_HIBSY</name>
<dbReference type="EMBL" id="VEPZ02001241">
    <property type="protein sequence ID" value="KAE8684361.1"/>
    <property type="molecule type" value="Genomic_DNA"/>
</dbReference>
<accession>A0A6A2YXR8</accession>
<dbReference type="SUPFAM" id="SSF56112">
    <property type="entry name" value="Protein kinase-like (PK-like)"/>
    <property type="match status" value="1"/>
</dbReference>
<dbReference type="AlphaFoldDB" id="A0A6A2YXR8"/>
<dbReference type="Proteomes" id="UP000436088">
    <property type="component" value="Unassembled WGS sequence"/>
</dbReference>
<feature type="compositionally biased region" description="Polar residues" evidence="1">
    <location>
        <begin position="9"/>
        <end position="22"/>
    </location>
</feature>
<feature type="compositionally biased region" description="Low complexity" evidence="1">
    <location>
        <begin position="23"/>
        <end position="45"/>
    </location>
</feature>
<dbReference type="InterPro" id="IPR000719">
    <property type="entry name" value="Prot_kinase_dom"/>
</dbReference>
<protein>
    <recommendedName>
        <fullName evidence="2">Protein kinase domain-containing protein</fullName>
    </recommendedName>
</protein>
<dbReference type="Pfam" id="PF07714">
    <property type="entry name" value="PK_Tyr_Ser-Thr"/>
    <property type="match status" value="1"/>
</dbReference>
<dbReference type="InterPro" id="IPR001245">
    <property type="entry name" value="Ser-Thr/Tyr_kinase_cat_dom"/>
</dbReference>
<reference evidence="3" key="1">
    <citation type="submission" date="2019-09" db="EMBL/GenBank/DDBJ databases">
        <title>Draft genome information of white flower Hibiscus syriacus.</title>
        <authorList>
            <person name="Kim Y.-M."/>
        </authorList>
    </citation>
    <scope>NUCLEOTIDE SEQUENCE [LARGE SCALE GENOMIC DNA]</scope>
    <source>
        <strain evidence="3">YM2019G1</strain>
    </source>
</reference>
<organism evidence="3 4">
    <name type="scientific">Hibiscus syriacus</name>
    <name type="common">Rose of Sharon</name>
    <dbReference type="NCBI Taxonomy" id="106335"/>
    <lineage>
        <taxon>Eukaryota</taxon>
        <taxon>Viridiplantae</taxon>
        <taxon>Streptophyta</taxon>
        <taxon>Embryophyta</taxon>
        <taxon>Tracheophyta</taxon>
        <taxon>Spermatophyta</taxon>
        <taxon>Magnoliopsida</taxon>
        <taxon>eudicotyledons</taxon>
        <taxon>Gunneridae</taxon>
        <taxon>Pentapetalae</taxon>
        <taxon>rosids</taxon>
        <taxon>malvids</taxon>
        <taxon>Malvales</taxon>
        <taxon>Malvaceae</taxon>
        <taxon>Malvoideae</taxon>
        <taxon>Hibiscus</taxon>
    </lineage>
</organism>
<comment type="caution">
    <text evidence="3">The sequence shown here is derived from an EMBL/GenBank/DDBJ whole genome shotgun (WGS) entry which is preliminary data.</text>
</comment>
<gene>
    <name evidence="3" type="ORF">F3Y22_tig00111132pilonHSYRG00125</name>
</gene>
<dbReference type="OrthoDB" id="4062651at2759"/>
<feature type="region of interest" description="Disordered" evidence="1">
    <location>
        <begin position="1"/>
        <end position="45"/>
    </location>
</feature>
<evidence type="ECO:0000259" key="2">
    <source>
        <dbReference type="PROSITE" id="PS50011"/>
    </source>
</evidence>
<sequence length="418" mass="45851">MCRSKKSTDVVQPRSSNSSQVPKTSKSSKFSSSLSEPSSSTTSKTNNSILSSSYFDNNISNYSFSTQTSKNLSSIRDSLPENPHIYDFSDICSATNNFRSKRFSSSSASSSWLCNLQGKQVVVFQRKMRRSIELANLVHTLSVICKSHHTSLIKLLGVSLSGNYIYLVYEYVHGINLGDCLRNPKNPSFTILSSWISRMQIATDIAHGLDYIHHCSGLETSFIHNHIKITSILVAEGSLMAKLCHFGTAELCGEVLKQEGSPKTLGRSKSKVVKIEGTRGYMAPELQFTGLVTQKCDVYAFGVVILELLSGKEALKFLVDEETGGYERVSVIDTAKEAAAGGGAGVRRWIDRRLKDSFPVEAAGKMVLVALECCEEDPEKRPDMNKVAGQISKLYLESKNWADSIGLPSDISGSIAPR</sequence>